<dbReference type="EMBL" id="LR796707">
    <property type="protein sequence ID" value="CAB4161366.1"/>
    <property type="molecule type" value="Genomic_DNA"/>
</dbReference>
<organism evidence="2">
    <name type="scientific">uncultured Caudovirales phage</name>
    <dbReference type="NCBI Taxonomy" id="2100421"/>
    <lineage>
        <taxon>Viruses</taxon>
        <taxon>Duplodnaviria</taxon>
        <taxon>Heunggongvirae</taxon>
        <taxon>Uroviricota</taxon>
        <taxon>Caudoviricetes</taxon>
        <taxon>Peduoviridae</taxon>
        <taxon>Maltschvirus</taxon>
        <taxon>Maltschvirus maltsch</taxon>
    </lineage>
</organism>
<gene>
    <name evidence="1" type="ORF">UFOVP503_51</name>
    <name evidence="2" type="ORF">UFOVP763_45</name>
</gene>
<protein>
    <submittedName>
        <fullName evidence="2">Uncharacterized protein</fullName>
    </submittedName>
</protein>
<name>A0A6J5NUX4_9CAUD</name>
<dbReference type="EMBL" id="LR796471">
    <property type="protein sequence ID" value="CAB4146664.1"/>
    <property type="molecule type" value="Genomic_DNA"/>
</dbReference>
<sequence length="90" mass="10001">MNSRIIYPTDEGGVAIVVPAPDARGKMLVSEAVYEGEKLVQEAVYRDETDEEFIARIAAKDVPAGKPFKIVGVADIPSDRTFRNAWEYQE</sequence>
<evidence type="ECO:0000313" key="1">
    <source>
        <dbReference type="EMBL" id="CAB4146664.1"/>
    </source>
</evidence>
<evidence type="ECO:0000313" key="2">
    <source>
        <dbReference type="EMBL" id="CAB4161366.1"/>
    </source>
</evidence>
<reference evidence="2" key="1">
    <citation type="submission" date="2020-04" db="EMBL/GenBank/DDBJ databases">
        <authorList>
            <person name="Chiriac C."/>
            <person name="Salcher M."/>
            <person name="Ghai R."/>
            <person name="Kavagutti S V."/>
        </authorList>
    </citation>
    <scope>NUCLEOTIDE SEQUENCE</scope>
</reference>
<accession>A0A6J5NUX4</accession>
<proteinExistence type="predicted"/>